<dbReference type="EMBL" id="UINC01154914">
    <property type="protein sequence ID" value="SVD50455.1"/>
    <property type="molecule type" value="Genomic_DNA"/>
</dbReference>
<accession>A0A382VWR9</accession>
<dbReference type="AlphaFoldDB" id="A0A382VWR9"/>
<evidence type="ECO:0008006" key="2">
    <source>
        <dbReference type="Google" id="ProtNLM"/>
    </source>
</evidence>
<reference evidence="1" key="1">
    <citation type="submission" date="2018-05" db="EMBL/GenBank/DDBJ databases">
        <authorList>
            <person name="Lanie J.A."/>
            <person name="Ng W.-L."/>
            <person name="Kazmierczak K.M."/>
            <person name="Andrzejewski T.M."/>
            <person name="Davidsen T.M."/>
            <person name="Wayne K.J."/>
            <person name="Tettelin H."/>
            <person name="Glass J.I."/>
            <person name="Rusch D."/>
            <person name="Podicherti R."/>
            <person name="Tsui H.-C.T."/>
            <person name="Winkler M.E."/>
        </authorList>
    </citation>
    <scope>NUCLEOTIDE SEQUENCE</scope>
</reference>
<gene>
    <name evidence="1" type="ORF">METZ01_LOCUS403309</name>
</gene>
<feature type="non-terminal residue" evidence="1">
    <location>
        <position position="99"/>
    </location>
</feature>
<organism evidence="1">
    <name type="scientific">marine metagenome</name>
    <dbReference type="NCBI Taxonomy" id="408172"/>
    <lineage>
        <taxon>unclassified sequences</taxon>
        <taxon>metagenomes</taxon>
        <taxon>ecological metagenomes</taxon>
    </lineage>
</organism>
<name>A0A382VWR9_9ZZZZ</name>
<evidence type="ECO:0000313" key="1">
    <source>
        <dbReference type="EMBL" id="SVD50455.1"/>
    </source>
</evidence>
<protein>
    <recommendedName>
        <fullName evidence="2">Peptidase M16 N-terminal domain-containing protein</fullName>
    </recommendedName>
</protein>
<sequence>MLSAILAIVGTQICLGYEAKGQDPGVRETIEAIEFSPLEFLQPSPEHYEVSGVQVLLLEDRSLPLITVAARFQGGYGRFARDTYAPARGLPAMLRYGGT</sequence>
<proteinExistence type="predicted"/>